<dbReference type="EMBL" id="LT907975">
    <property type="protein sequence ID" value="SOB57795.1"/>
    <property type="molecule type" value="Genomic_DNA"/>
</dbReference>
<organism evidence="1 2">
    <name type="scientific">Pseudodesulfovibrio profundus</name>
    <dbReference type="NCBI Taxonomy" id="57320"/>
    <lineage>
        <taxon>Bacteria</taxon>
        <taxon>Pseudomonadati</taxon>
        <taxon>Thermodesulfobacteriota</taxon>
        <taxon>Desulfovibrionia</taxon>
        <taxon>Desulfovibrionales</taxon>
        <taxon>Desulfovibrionaceae</taxon>
    </lineage>
</organism>
<dbReference type="KEGG" id="pprf:DPRO_0904"/>
<dbReference type="OrthoDB" id="5470971at2"/>
<evidence type="ECO:0000313" key="1">
    <source>
        <dbReference type="EMBL" id="SOB57795.1"/>
    </source>
</evidence>
<reference evidence="2" key="1">
    <citation type="submission" date="2017-09" db="EMBL/GenBank/DDBJ databases">
        <authorList>
            <person name="Regsiter A."/>
            <person name="William W."/>
        </authorList>
    </citation>
    <scope>NUCLEOTIDE SEQUENCE [LARGE SCALE GENOMIC DNA]</scope>
    <source>
        <strain evidence="2">500-1</strain>
    </source>
</reference>
<gene>
    <name evidence="1" type="ORF">DPRO_0904</name>
</gene>
<sequence length="153" mass="17326">MTNETTAPTHDHVQYGYSISMVIKSFKGRRDVEVHLFRSTWDTIDASDFDWDTLISGQQGENDSSRNVILETFSSEERDTIINYLKEQYSTRITAIRSTPIELPVPSGMTGLSQIAPNKSIGIIEFEKIPSYSLGLPMKGLYDLDRHPPIVEE</sequence>
<name>A0A2C8F5B7_9BACT</name>
<dbReference type="Proteomes" id="UP000219215">
    <property type="component" value="Chromosome DPRO"/>
</dbReference>
<accession>A0A2C8F5B7</accession>
<evidence type="ECO:0000313" key="2">
    <source>
        <dbReference type="Proteomes" id="UP000219215"/>
    </source>
</evidence>
<keyword evidence="2" id="KW-1185">Reference proteome</keyword>
<protein>
    <submittedName>
        <fullName evidence="1">Uncharacterized protein</fullName>
    </submittedName>
</protein>
<proteinExistence type="predicted"/>
<dbReference type="RefSeq" id="WP_097010988.1">
    <property type="nucleotide sequence ID" value="NZ_LT907975.1"/>
</dbReference>
<dbReference type="AlphaFoldDB" id="A0A2C8F5B7"/>